<evidence type="ECO:0000256" key="1">
    <source>
        <dbReference type="SAM" id="Phobius"/>
    </source>
</evidence>
<sequence length="205" mass="22074">MDGPPMGTCPEGGDSPLSVTGNVVGILTFALGLLAYLLGFIAVYRHANERHAACSDFAVAMSKQLEANQQFLDALTVEADPVLDRLKDPVGTSLFDFRAAHTALLGQLSEFESKGAQAANATNNVTVENGHGGGSIMSYHTGGSQRIASSLSIWQRCKWWWNTAGEIEKTISGIRAAQQHFLAVQMTLLLSLIKRQNESIRDLGQ</sequence>
<proteinExistence type="predicted"/>
<organism evidence="2 3">
    <name type="scientific">Cercophora newfieldiana</name>
    <dbReference type="NCBI Taxonomy" id="92897"/>
    <lineage>
        <taxon>Eukaryota</taxon>
        <taxon>Fungi</taxon>
        <taxon>Dikarya</taxon>
        <taxon>Ascomycota</taxon>
        <taxon>Pezizomycotina</taxon>
        <taxon>Sordariomycetes</taxon>
        <taxon>Sordariomycetidae</taxon>
        <taxon>Sordariales</taxon>
        <taxon>Lasiosphaeriaceae</taxon>
        <taxon>Cercophora</taxon>
    </lineage>
</organism>
<dbReference type="EMBL" id="JAULSV010000007">
    <property type="protein sequence ID" value="KAK0639865.1"/>
    <property type="molecule type" value="Genomic_DNA"/>
</dbReference>
<dbReference type="Proteomes" id="UP001174936">
    <property type="component" value="Unassembled WGS sequence"/>
</dbReference>
<protein>
    <submittedName>
        <fullName evidence="2">Uncharacterized protein</fullName>
    </submittedName>
</protein>
<accession>A0AA39XU50</accession>
<keyword evidence="1" id="KW-0812">Transmembrane</keyword>
<evidence type="ECO:0000313" key="3">
    <source>
        <dbReference type="Proteomes" id="UP001174936"/>
    </source>
</evidence>
<feature type="transmembrane region" description="Helical" evidence="1">
    <location>
        <begin position="23"/>
        <end position="44"/>
    </location>
</feature>
<keyword evidence="1" id="KW-0472">Membrane</keyword>
<evidence type="ECO:0000313" key="2">
    <source>
        <dbReference type="EMBL" id="KAK0639865.1"/>
    </source>
</evidence>
<reference evidence="2" key="1">
    <citation type="submission" date="2023-06" db="EMBL/GenBank/DDBJ databases">
        <title>Genome-scale phylogeny and comparative genomics of the fungal order Sordariales.</title>
        <authorList>
            <consortium name="Lawrence Berkeley National Laboratory"/>
            <person name="Hensen N."/>
            <person name="Bonometti L."/>
            <person name="Westerberg I."/>
            <person name="Brannstrom I.O."/>
            <person name="Guillou S."/>
            <person name="Cros-Aarteil S."/>
            <person name="Calhoun S."/>
            <person name="Haridas S."/>
            <person name="Kuo A."/>
            <person name="Mondo S."/>
            <person name="Pangilinan J."/>
            <person name="Riley R."/>
            <person name="Labutti K."/>
            <person name="Andreopoulos B."/>
            <person name="Lipzen A."/>
            <person name="Chen C."/>
            <person name="Yanf M."/>
            <person name="Daum C."/>
            <person name="Ng V."/>
            <person name="Clum A."/>
            <person name="Steindorff A."/>
            <person name="Ohm R."/>
            <person name="Martin F."/>
            <person name="Silar P."/>
            <person name="Natvig D."/>
            <person name="Lalanne C."/>
            <person name="Gautier V."/>
            <person name="Ament-Velasquez S.L."/>
            <person name="Kruys A."/>
            <person name="Hutchinson M.I."/>
            <person name="Powell A.J."/>
            <person name="Barry K."/>
            <person name="Miller A.N."/>
            <person name="Grigoriev I.V."/>
            <person name="Debuchy R."/>
            <person name="Gladieux P."/>
            <person name="Thoren M.H."/>
            <person name="Johannesson H."/>
        </authorList>
    </citation>
    <scope>NUCLEOTIDE SEQUENCE</scope>
    <source>
        <strain evidence="2">SMH2532-1</strain>
    </source>
</reference>
<comment type="caution">
    <text evidence="2">The sequence shown here is derived from an EMBL/GenBank/DDBJ whole genome shotgun (WGS) entry which is preliminary data.</text>
</comment>
<keyword evidence="3" id="KW-1185">Reference proteome</keyword>
<name>A0AA39XU50_9PEZI</name>
<dbReference type="AlphaFoldDB" id="A0AA39XU50"/>
<keyword evidence="1" id="KW-1133">Transmembrane helix</keyword>
<gene>
    <name evidence="2" type="ORF">B0T16DRAFT_423840</name>
</gene>